<dbReference type="SUPFAM" id="SSF49899">
    <property type="entry name" value="Concanavalin A-like lectins/glucanases"/>
    <property type="match status" value="2"/>
</dbReference>
<evidence type="ECO:0000313" key="3">
    <source>
        <dbReference type="Proteomes" id="UP000604046"/>
    </source>
</evidence>
<accession>A0A812IGW9</accession>
<comment type="caution">
    <text evidence="2">The sequence shown here is derived from an EMBL/GenBank/DDBJ whole genome shotgun (WGS) entry which is preliminary data.</text>
</comment>
<evidence type="ECO:0000256" key="1">
    <source>
        <dbReference type="SAM" id="SignalP"/>
    </source>
</evidence>
<dbReference type="OrthoDB" id="417961at2759"/>
<evidence type="ECO:0000313" key="2">
    <source>
        <dbReference type="EMBL" id="CAE7038332.1"/>
    </source>
</evidence>
<name>A0A812IGW9_9DINO</name>
<keyword evidence="1" id="KW-0732">Signal</keyword>
<feature type="chain" id="PRO_5032451587" evidence="1">
    <location>
        <begin position="17"/>
        <end position="448"/>
    </location>
</feature>
<dbReference type="Gene3D" id="2.60.120.200">
    <property type="match status" value="1"/>
</dbReference>
<dbReference type="AlphaFoldDB" id="A0A812IGW9"/>
<dbReference type="Proteomes" id="UP000604046">
    <property type="component" value="Unassembled WGS sequence"/>
</dbReference>
<feature type="signal peptide" evidence="1">
    <location>
        <begin position="1"/>
        <end position="16"/>
    </location>
</feature>
<dbReference type="EMBL" id="CAJNDS010000284">
    <property type="protein sequence ID" value="CAE7038332.1"/>
    <property type="molecule type" value="Genomic_DNA"/>
</dbReference>
<dbReference type="Pfam" id="PF13385">
    <property type="entry name" value="Laminin_G_3"/>
    <property type="match status" value="1"/>
</dbReference>
<gene>
    <name evidence="2" type="primary">m002L</name>
    <name evidence="2" type="ORF">SNAT2548_LOCUS4585</name>
</gene>
<dbReference type="InterPro" id="IPR013320">
    <property type="entry name" value="ConA-like_dom_sf"/>
</dbReference>
<organism evidence="2 3">
    <name type="scientific">Symbiodinium natans</name>
    <dbReference type="NCBI Taxonomy" id="878477"/>
    <lineage>
        <taxon>Eukaryota</taxon>
        <taxon>Sar</taxon>
        <taxon>Alveolata</taxon>
        <taxon>Dinophyceae</taxon>
        <taxon>Suessiales</taxon>
        <taxon>Symbiodiniaceae</taxon>
        <taxon>Symbiodinium</taxon>
    </lineage>
</organism>
<protein>
    <submittedName>
        <fullName evidence="2">M002L protein</fullName>
    </submittedName>
</protein>
<sequence length="448" mass="48185">MALFCTSLALAIAALAAEPSRLHVGNAGWGLRFDGVDDIVLFDRMPLPPFTIEFWAQPLDLKDGGGQALAAYNVNGVMLSQNTATGIILSILDLGAEIHTSTATVDSFMGSPAPSEIFHWAMSLSKDGDYAVYVNGDSVGTGALAEEDMRAIADQYMAFPWTLGGRFGRILGQYVTDDRAFGGVMDEIRVWSCIRSPQEIRDSRLLFNLQGLDATNLTIHLGFDMPDESPPGALLGAGVLFKTPTWVPSPMPGLGGPVVVDVGLGSGVQDIQICASMDEFADGVVMTATFPQSLSTGILMSPSIPLSENRSAELFQLCGYVSYMPQRPGFDVSDFHVSADVGGVILQATGTLHVRVRQNHHPVAGAARAMHTDGQSGYALLGHTPQEDEFSFSLWMKADTTSSEPCMVGRHWIKDAENYILLFFHGGAYSFLWKCSSGSGCWFSHSKP</sequence>
<reference evidence="2" key="1">
    <citation type="submission" date="2021-02" db="EMBL/GenBank/DDBJ databases">
        <authorList>
            <person name="Dougan E. K."/>
            <person name="Rhodes N."/>
            <person name="Thang M."/>
            <person name="Chan C."/>
        </authorList>
    </citation>
    <scope>NUCLEOTIDE SEQUENCE</scope>
</reference>
<keyword evidence="3" id="KW-1185">Reference proteome</keyword>
<proteinExistence type="predicted"/>